<proteinExistence type="predicted"/>
<keyword evidence="4" id="KW-1185">Reference proteome</keyword>
<sequence>MVDASRDEAQLAVRLYNDSSEVRSFEGFVVHMHLAWLYLLHAELTRDSIDFRYWRMRGRAKRLERVDGEPKRWELATCVRHRWPDKAAPERANLEFFVALRNKIEHRYAREQQALAVSVSGQSQALLLNYEQELTGQFGTGSSLATRLRFPVFVGSFTDEGERTLRRLRSRLPAPLRTFIADYDAGLDASVTQDPRYDFRLRVLQELAPKDPDALAVQFTRYDDLTEEQRATVEAIGRRGYVVVREHKRPVVGHGLLRPAQAARAIQDRIPFIFNTNLFTTAWKKLGVRPLVGDPHPERTIESYCLYDEPHGDYGYTEAYIAKLARECATEAGFRALLGTAPRDKVTGDWVGPSPLTATPPWKRSASPTAQEPPDVDAMRSA</sequence>
<evidence type="ECO:0000256" key="1">
    <source>
        <dbReference type="SAM" id="MobiDB-lite"/>
    </source>
</evidence>
<dbReference type="Pfam" id="PF12358">
    <property type="entry name" value="DUF3644"/>
    <property type="match status" value="1"/>
</dbReference>
<dbReference type="InterPro" id="IPR022104">
    <property type="entry name" value="DUF3644"/>
</dbReference>
<dbReference type="Proteomes" id="UP001597483">
    <property type="component" value="Unassembled WGS sequence"/>
</dbReference>
<evidence type="ECO:0000313" key="3">
    <source>
        <dbReference type="EMBL" id="MFD2471965.1"/>
    </source>
</evidence>
<evidence type="ECO:0000313" key="4">
    <source>
        <dbReference type="Proteomes" id="UP001597483"/>
    </source>
</evidence>
<accession>A0ABW5HGC4</accession>
<protein>
    <submittedName>
        <fullName evidence="3">DUF3644 domain-containing protein</fullName>
    </submittedName>
</protein>
<feature type="region of interest" description="Disordered" evidence="1">
    <location>
        <begin position="348"/>
        <end position="382"/>
    </location>
</feature>
<name>A0ABW5HGC4_9PSEU</name>
<feature type="domain" description="DUF3644" evidence="2">
    <location>
        <begin position="1"/>
        <end position="186"/>
    </location>
</feature>
<comment type="caution">
    <text evidence="3">The sequence shown here is derived from an EMBL/GenBank/DDBJ whole genome shotgun (WGS) entry which is preliminary data.</text>
</comment>
<dbReference type="RefSeq" id="WP_378309259.1">
    <property type="nucleotide sequence ID" value="NZ_JBHUKS010000026.1"/>
</dbReference>
<reference evidence="4" key="1">
    <citation type="journal article" date="2019" name="Int. J. Syst. Evol. Microbiol.">
        <title>The Global Catalogue of Microorganisms (GCM) 10K type strain sequencing project: providing services to taxonomists for standard genome sequencing and annotation.</title>
        <authorList>
            <consortium name="The Broad Institute Genomics Platform"/>
            <consortium name="The Broad Institute Genome Sequencing Center for Infectious Disease"/>
            <person name="Wu L."/>
            <person name="Ma J."/>
        </authorList>
    </citation>
    <scope>NUCLEOTIDE SEQUENCE [LARGE SCALE GENOMIC DNA]</scope>
    <source>
        <strain evidence="4">CGMCC 4.7641</strain>
    </source>
</reference>
<dbReference type="EMBL" id="JBHUKS010000026">
    <property type="protein sequence ID" value="MFD2471965.1"/>
    <property type="molecule type" value="Genomic_DNA"/>
</dbReference>
<evidence type="ECO:0000259" key="2">
    <source>
        <dbReference type="Pfam" id="PF12358"/>
    </source>
</evidence>
<gene>
    <name evidence="3" type="ORF">ACFSVL_31535</name>
</gene>
<organism evidence="3 4">
    <name type="scientific">Amycolatopsis silviterrae</name>
    <dbReference type="NCBI Taxonomy" id="1656914"/>
    <lineage>
        <taxon>Bacteria</taxon>
        <taxon>Bacillati</taxon>
        <taxon>Actinomycetota</taxon>
        <taxon>Actinomycetes</taxon>
        <taxon>Pseudonocardiales</taxon>
        <taxon>Pseudonocardiaceae</taxon>
        <taxon>Amycolatopsis</taxon>
    </lineage>
</organism>